<evidence type="ECO:0000313" key="2">
    <source>
        <dbReference type="Proteomes" id="UP001433508"/>
    </source>
</evidence>
<accession>A0ACC3T603</accession>
<keyword evidence="2" id="KW-1185">Reference proteome</keyword>
<proteinExistence type="predicted"/>
<protein>
    <submittedName>
        <fullName evidence="1">Peptidase M24, structural domain-containing protein</fullName>
    </submittedName>
</protein>
<name>A0ACC3T603_LIPKO</name>
<reference evidence="2" key="1">
    <citation type="journal article" date="2024" name="Front. Bioeng. Biotechnol.">
        <title>Genome-scale model development and genomic sequencing of the oleaginous clade Lipomyces.</title>
        <authorList>
            <person name="Czajka J.J."/>
            <person name="Han Y."/>
            <person name="Kim J."/>
            <person name="Mondo S.J."/>
            <person name="Hofstad B.A."/>
            <person name="Robles A."/>
            <person name="Haridas S."/>
            <person name="Riley R."/>
            <person name="LaButti K."/>
            <person name="Pangilinan J."/>
            <person name="Andreopoulos W."/>
            <person name="Lipzen A."/>
            <person name="Yan J."/>
            <person name="Wang M."/>
            <person name="Ng V."/>
            <person name="Grigoriev I.V."/>
            <person name="Spatafora J.W."/>
            <person name="Magnuson J.K."/>
            <person name="Baker S.E."/>
            <person name="Pomraning K.R."/>
        </authorList>
    </citation>
    <scope>NUCLEOTIDE SEQUENCE [LARGE SCALE GENOMIC DNA]</scope>
    <source>
        <strain evidence="2">CBS 7786</strain>
    </source>
</reference>
<dbReference type="Proteomes" id="UP001433508">
    <property type="component" value="Unassembled WGS sequence"/>
</dbReference>
<comment type="caution">
    <text evidence="1">The sequence shown here is derived from an EMBL/GenBank/DDBJ whole genome shotgun (WGS) entry which is preliminary data.</text>
</comment>
<gene>
    <name evidence="1" type="ORF">V1525DRAFT_398632</name>
</gene>
<organism evidence="1 2">
    <name type="scientific">Lipomyces kononenkoae</name>
    <name type="common">Yeast</name>
    <dbReference type="NCBI Taxonomy" id="34357"/>
    <lineage>
        <taxon>Eukaryota</taxon>
        <taxon>Fungi</taxon>
        <taxon>Dikarya</taxon>
        <taxon>Ascomycota</taxon>
        <taxon>Saccharomycotina</taxon>
        <taxon>Lipomycetes</taxon>
        <taxon>Lipomycetales</taxon>
        <taxon>Lipomycetaceae</taxon>
        <taxon>Lipomyces</taxon>
    </lineage>
</organism>
<dbReference type="EMBL" id="MU971347">
    <property type="protein sequence ID" value="KAK9239373.1"/>
    <property type="molecule type" value="Genomic_DNA"/>
</dbReference>
<sequence>MLCLISQFCGFCRVFVEFFARSGTNHTIDLFSTIRAMKIEKYPAKTHALRVRQNLYALAPSYFSNPREAPVLLLASPRTVYWPFCDQTQPFRQNRNFFYLSGCDLPDSYLTYDTSSHAIVLYLPPVDADDVMWSGLPLSLNEAKAQFDVDDVRYSDKLGSEMASIFSGRTILTVEPLTGAEHAKILGQWPNAVKSVAAADTHVLEALEEARMIKDEYELGLMRQAASISNQAHLEVMSTMNLHTNEKHIHAEFVYHSMRAGSKNQSYDPICCSGHSCSTLHYVKNDEDFAGRQLILIDAGAEWKNYASDVTRTFPINGEWTTEARAIYELVLDMQTSCEKLVAPGTSWEGLHLLAHKILVKGFLKLGIFKGGSEEEILQSRVSCAFFPHGLGHMLGMDTHDTGGKANYQDPDPMYRYLRIRRNLESGMVVTVEPGIYFSPFLINPYIQGDDGLGLGGKFIDRYVLEKYWDVGGVRIEDDVLVTETGHENFTKVPKDPDELSAIIKKALIVS</sequence>
<evidence type="ECO:0000313" key="1">
    <source>
        <dbReference type="EMBL" id="KAK9239373.1"/>
    </source>
</evidence>